<accession>A0ABW0XH59</accession>
<keyword evidence="3" id="KW-0804">Transcription</keyword>
<proteinExistence type="predicted"/>
<keyword evidence="2 4" id="KW-0238">DNA-binding</keyword>
<sequence>MPDQPLTRRERQREQTAAEILTAARHLLAVDGPAALTLRATAREVGMTAPGVCRYFPDHRALVQAVVAGLYRDLAAELEAARDARPDAPTADRLADAARALRRWALAHRSEFTLLFGKPVPDAGTAPEDPAHDAGWRFGQVFLGLMTQLWREGAIQPQATPDLAPAWWSQYDDLREHLTQDVPLPVLHQFVQAWTRIYGLVALEVFGHLDFTLADPEPFFQQTLSDVLAELGAAVPVQERPQN</sequence>
<evidence type="ECO:0000256" key="1">
    <source>
        <dbReference type="ARBA" id="ARBA00023015"/>
    </source>
</evidence>
<dbReference type="InterPro" id="IPR025996">
    <property type="entry name" value="MT1864/Rv1816-like_C"/>
</dbReference>
<reference evidence="7" key="1">
    <citation type="journal article" date="2019" name="Int. J. Syst. Evol. Microbiol.">
        <title>The Global Catalogue of Microorganisms (GCM) 10K type strain sequencing project: providing services to taxonomists for standard genome sequencing and annotation.</title>
        <authorList>
            <consortium name="The Broad Institute Genomics Platform"/>
            <consortium name="The Broad Institute Genome Sequencing Center for Infectious Disease"/>
            <person name="Wu L."/>
            <person name="Ma J."/>
        </authorList>
    </citation>
    <scope>NUCLEOTIDE SEQUENCE [LARGE SCALE GENOMIC DNA]</scope>
    <source>
        <strain evidence="7">CGMCC 4.1437</strain>
    </source>
</reference>
<dbReference type="PANTHER" id="PTHR30055:SF243">
    <property type="entry name" value="HTH-TYPE TRANSCRIPTIONAL REGULATOR RV1816"/>
    <property type="match status" value="1"/>
</dbReference>
<evidence type="ECO:0000313" key="7">
    <source>
        <dbReference type="Proteomes" id="UP001595975"/>
    </source>
</evidence>
<feature type="domain" description="HTH tetR-type" evidence="5">
    <location>
        <begin position="14"/>
        <end position="74"/>
    </location>
</feature>
<dbReference type="SUPFAM" id="SSF48498">
    <property type="entry name" value="Tetracyclin repressor-like, C-terminal domain"/>
    <property type="match status" value="1"/>
</dbReference>
<protein>
    <submittedName>
        <fullName evidence="6">TetR/AcrR family transcriptional regulator</fullName>
    </submittedName>
</protein>
<dbReference type="Proteomes" id="UP001595975">
    <property type="component" value="Unassembled WGS sequence"/>
</dbReference>
<evidence type="ECO:0000256" key="2">
    <source>
        <dbReference type="ARBA" id="ARBA00023125"/>
    </source>
</evidence>
<dbReference type="EMBL" id="JBHSOF010000068">
    <property type="protein sequence ID" value="MFC5667786.1"/>
    <property type="molecule type" value="Genomic_DNA"/>
</dbReference>
<evidence type="ECO:0000259" key="5">
    <source>
        <dbReference type="PROSITE" id="PS50977"/>
    </source>
</evidence>
<dbReference type="InterPro" id="IPR050109">
    <property type="entry name" value="HTH-type_TetR-like_transc_reg"/>
</dbReference>
<dbReference type="RefSeq" id="WP_380229454.1">
    <property type="nucleotide sequence ID" value="NZ_JBHSOF010000068.1"/>
</dbReference>
<dbReference type="PROSITE" id="PS50977">
    <property type="entry name" value="HTH_TETR_2"/>
    <property type="match status" value="1"/>
</dbReference>
<organism evidence="6 7">
    <name type="scientific">Kitasatospora misakiensis</name>
    <dbReference type="NCBI Taxonomy" id="67330"/>
    <lineage>
        <taxon>Bacteria</taxon>
        <taxon>Bacillati</taxon>
        <taxon>Actinomycetota</taxon>
        <taxon>Actinomycetes</taxon>
        <taxon>Kitasatosporales</taxon>
        <taxon>Streptomycetaceae</taxon>
        <taxon>Kitasatospora</taxon>
    </lineage>
</organism>
<evidence type="ECO:0000313" key="6">
    <source>
        <dbReference type="EMBL" id="MFC5667786.1"/>
    </source>
</evidence>
<dbReference type="PANTHER" id="PTHR30055">
    <property type="entry name" value="HTH-TYPE TRANSCRIPTIONAL REGULATOR RUTR"/>
    <property type="match status" value="1"/>
</dbReference>
<dbReference type="InterPro" id="IPR001647">
    <property type="entry name" value="HTH_TetR"/>
</dbReference>
<keyword evidence="7" id="KW-1185">Reference proteome</keyword>
<dbReference type="Pfam" id="PF13305">
    <property type="entry name" value="TetR_C_33"/>
    <property type="match status" value="1"/>
</dbReference>
<name>A0ABW0XH59_9ACTN</name>
<gene>
    <name evidence="6" type="ORF">ACFP3U_33080</name>
</gene>
<dbReference type="Gene3D" id="1.10.357.10">
    <property type="entry name" value="Tetracycline Repressor, domain 2"/>
    <property type="match status" value="1"/>
</dbReference>
<dbReference type="Pfam" id="PF00440">
    <property type="entry name" value="TetR_N"/>
    <property type="match status" value="1"/>
</dbReference>
<comment type="caution">
    <text evidence="6">The sequence shown here is derived from an EMBL/GenBank/DDBJ whole genome shotgun (WGS) entry which is preliminary data.</text>
</comment>
<evidence type="ECO:0000256" key="3">
    <source>
        <dbReference type="ARBA" id="ARBA00023163"/>
    </source>
</evidence>
<dbReference type="InterPro" id="IPR009057">
    <property type="entry name" value="Homeodomain-like_sf"/>
</dbReference>
<feature type="DNA-binding region" description="H-T-H motif" evidence="4">
    <location>
        <begin position="37"/>
        <end position="56"/>
    </location>
</feature>
<dbReference type="InterPro" id="IPR036271">
    <property type="entry name" value="Tet_transcr_reg_TetR-rel_C_sf"/>
</dbReference>
<dbReference type="SUPFAM" id="SSF46689">
    <property type="entry name" value="Homeodomain-like"/>
    <property type="match status" value="1"/>
</dbReference>
<evidence type="ECO:0000256" key="4">
    <source>
        <dbReference type="PROSITE-ProRule" id="PRU00335"/>
    </source>
</evidence>
<keyword evidence="1" id="KW-0805">Transcription regulation</keyword>